<dbReference type="Proteomes" id="UP000246085">
    <property type="component" value="Chromosome BRAD3257"/>
</dbReference>
<proteinExistence type="predicted"/>
<feature type="region of interest" description="Disordered" evidence="2">
    <location>
        <begin position="1"/>
        <end position="35"/>
    </location>
</feature>
<protein>
    <submittedName>
        <fullName evidence="6">PAS domain S-box/diguanylate cyclase (GGDEF) domain-containing protein</fullName>
    </submittedName>
</protein>
<dbReference type="PANTHER" id="PTHR44757:SF2">
    <property type="entry name" value="BIOFILM ARCHITECTURE MAINTENANCE PROTEIN MBAA"/>
    <property type="match status" value="1"/>
</dbReference>
<evidence type="ECO:0000256" key="1">
    <source>
        <dbReference type="SAM" id="Coils"/>
    </source>
</evidence>
<dbReference type="InterPro" id="IPR000160">
    <property type="entry name" value="GGDEF_dom"/>
</dbReference>
<dbReference type="SMART" id="SM00267">
    <property type="entry name" value="GGDEF"/>
    <property type="match status" value="1"/>
</dbReference>
<feature type="domain" description="GGDEF" evidence="5">
    <location>
        <begin position="334"/>
        <end position="467"/>
    </location>
</feature>
<dbReference type="Pfam" id="PF12860">
    <property type="entry name" value="PAS_7"/>
    <property type="match status" value="1"/>
</dbReference>
<dbReference type="Pfam" id="PF00563">
    <property type="entry name" value="EAL"/>
    <property type="match status" value="1"/>
</dbReference>
<dbReference type="SUPFAM" id="SSF141868">
    <property type="entry name" value="EAL domain-like"/>
    <property type="match status" value="1"/>
</dbReference>
<name>A0A2U3PRX1_9BRAD</name>
<gene>
    <name evidence="6" type="ORF">BRAD3257_0736</name>
</gene>
<feature type="domain" description="PAS" evidence="3">
    <location>
        <begin position="61"/>
        <end position="97"/>
    </location>
</feature>
<accession>A0A2U3PRX1</accession>
<keyword evidence="1" id="KW-0175">Coiled coil</keyword>
<dbReference type="PROSITE" id="PS50883">
    <property type="entry name" value="EAL"/>
    <property type="match status" value="1"/>
</dbReference>
<dbReference type="AlphaFoldDB" id="A0A2U3PRX1"/>
<evidence type="ECO:0000256" key="2">
    <source>
        <dbReference type="SAM" id="MobiDB-lite"/>
    </source>
</evidence>
<sequence>MSDLSLGSRTTKKRKQSVLARAGQKARKPRFARAPRALSERDQVLRSRAEAEAAIAEARKSHERLRQAIDILPQGIVFLDAEGRYVLWNKKYAEIYSKTADLFKEGARLEDTLRIGVARGDYPDAIGNEDAWIADRLQKLYQPGARHEQKLSDGRVILIDERLTDDGGVVGLRVDITELKQREASFRLLFDGNPVPMIICALDDERIIGVNDAAIAHYGYSRAEFERLKIRSLQAFDSEPPWTTDPTGEEQAGRTWKHVKADGALIDLAIYSRELTYAERPAVLLALMDITERKRAEARLAFMAQHDGLTGLPNRSLLRQQMDEMLLHTRRSAEKVALLILGLDNFKAVNDTLGHGVGDKLLRGVAKRLRSTLREEDALARLNSDEFAVLQSGLARPEDAVGLAKRLLEAIADPYLLDGHSVVIGASIGIAMAPGDGDDPEKLLKSADMALSRAKADARGTFAFFEAALDAKAQSRRKIEVELRDAIQNDVLRPYYQPLIDFQSGRITGFEALVRWPHAERGMVSPAEFIPVAEDTGLINPLGGLMLRRACLDAAAWPDDVRVAVNLSPLQFRSGNLLSMVTDALKHSGLPPRRLELEITETLLLEKSAQVLATLHALRALGVRISMDDFGTGYSSLSYLRSFPFDKIKIDQSFVRDLAANREAQAIIRSIVSLGKGLGVTITAEGVETEAELSCLRAEGCHEGQGFLFSKARPNAEIISLLAAQRGIDGDEDAALVA</sequence>
<reference evidence="6 7" key="1">
    <citation type="submission" date="2018-03" db="EMBL/GenBank/DDBJ databases">
        <authorList>
            <person name="Gully D."/>
        </authorList>
    </citation>
    <scope>NUCLEOTIDE SEQUENCE [LARGE SCALE GENOMIC DNA]</scope>
    <source>
        <strain evidence="6">ORS3257</strain>
    </source>
</reference>
<dbReference type="NCBIfam" id="TIGR00254">
    <property type="entry name" value="GGDEF"/>
    <property type="match status" value="1"/>
</dbReference>
<dbReference type="PROSITE" id="PS50887">
    <property type="entry name" value="GGDEF"/>
    <property type="match status" value="1"/>
</dbReference>
<organism evidence="6 7">
    <name type="scientific">Bradyrhizobium vignae</name>
    <dbReference type="NCBI Taxonomy" id="1549949"/>
    <lineage>
        <taxon>Bacteria</taxon>
        <taxon>Pseudomonadati</taxon>
        <taxon>Pseudomonadota</taxon>
        <taxon>Alphaproteobacteria</taxon>
        <taxon>Hyphomicrobiales</taxon>
        <taxon>Nitrobacteraceae</taxon>
        <taxon>Bradyrhizobium</taxon>
    </lineage>
</organism>
<evidence type="ECO:0000313" key="6">
    <source>
        <dbReference type="EMBL" id="SPP91893.1"/>
    </source>
</evidence>
<dbReference type="InterPro" id="IPR043128">
    <property type="entry name" value="Rev_trsase/Diguanyl_cyclase"/>
</dbReference>
<dbReference type="InterPro" id="IPR052155">
    <property type="entry name" value="Biofilm_reg_signaling"/>
</dbReference>
<dbReference type="KEGG" id="bvz:BRAD3257_0736"/>
<dbReference type="NCBIfam" id="TIGR00229">
    <property type="entry name" value="sensory_box"/>
    <property type="match status" value="1"/>
</dbReference>
<dbReference type="CDD" id="cd01948">
    <property type="entry name" value="EAL"/>
    <property type="match status" value="1"/>
</dbReference>
<dbReference type="InterPro" id="IPR001633">
    <property type="entry name" value="EAL_dom"/>
</dbReference>
<dbReference type="PROSITE" id="PS50112">
    <property type="entry name" value="PAS"/>
    <property type="match status" value="1"/>
</dbReference>
<dbReference type="InterPro" id="IPR029787">
    <property type="entry name" value="Nucleotide_cyclase"/>
</dbReference>
<dbReference type="Pfam" id="PF13188">
    <property type="entry name" value="PAS_8"/>
    <property type="match status" value="1"/>
</dbReference>
<dbReference type="PANTHER" id="PTHR44757">
    <property type="entry name" value="DIGUANYLATE CYCLASE DGCP"/>
    <property type="match status" value="1"/>
</dbReference>
<dbReference type="SUPFAM" id="SSF55785">
    <property type="entry name" value="PYP-like sensor domain (PAS domain)"/>
    <property type="match status" value="2"/>
</dbReference>
<dbReference type="InterPro" id="IPR035919">
    <property type="entry name" value="EAL_sf"/>
</dbReference>
<dbReference type="CDD" id="cd01949">
    <property type="entry name" value="GGDEF"/>
    <property type="match status" value="1"/>
</dbReference>
<dbReference type="SMART" id="SM00091">
    <property type="entry name" value="PAS"/>
    <property type="match status" value="2"/>
</dbReference>
<feature type="coiled-coil region" evidence="1">
    <location>
        <begin position="41"/>
        <end position="68"/>
    </location>
</feature>
<dbReference type="Gene3D" id="3.20.20.450">
    <property type="entry name" value="EAL domain"/>
    <property type="match status" value="1"/>
</dbReference>
<dbReference type="Pfam" id="PF00990">
    <property type="entry name" value="GGDEF"/>
    <property type="match status" value="1"/>
</dbReference>
<evidence type="ECO:0000313" key="7">
    <source>
        <dbReference type="Proteomes" id="UP000246085"/>
    </source>
</evidence>
<evidence type="ECO:0000259" key="3">
    <source>
        <dbReference type="PROSITE" id="PS50112"/>
    </source>
</evidence>
<evidence type="ECO:0000259" key="4">
    <source>
        <dbReference type="PROSITE" id="PS50883"/>
    </source>
</evidence>
<dbReference type="Gene3D" id="3.30.70.270">
    <property type="match status" value="1"/>
</dbReference>
<dbReference type="SUPFAM" id="SSF55073">
    <property type="entry name" value="Nucleotide cyclase"/>
    <property type="match status" value="1"/>
</dbReference>
<feature type="compositionally biased region" description="Basic residues" evidence="2">
    <location>
        <begin position="24"/>
        <end position="33"/>
    </location>
</feature>
<dbReference type="SMART" id="SM00052">
    <property type="entry name" value="EAL"/>
    <property type="match status" value="1"/>
</dbReference>
<evidence type="ECO:0000259" key="5">
    <source>
        <dbReference type="PROSITE" id="PS50887"/>
    </source>
</evidence>
<feature type="domain" description="EAL" evidence="4">
    <location>
        <begin position="476"/>
        <end position="726"/>
    </location>
</feature>
<dbReference type="InterPro" id="IPR000014">
    <property type="entry name" value="PAS"/>
</dbReference>
<dbReference type="EMBL" id="LS398110">
    <property type="protein sequence ID" value="SPP91893.1"/>
    <property type="molecule type" value="Genomic_DNA"/>
</dbReference>
<dbReference type="Gene3D" id="3.30.450.20">
    <property type="entry name" value="PAS domain"/>
    <property type="match status" value="2"/>
</dbReference>
<dbReference type="InterPro" id="IPR035965">
    <property type="entry name" value="PAS-like_dom_sf"/>
</dbReference>